<dbReference type="Proteomes" id="UP000298030">
    <property type="component" value="Unassembled WGS sequence"/>
</dbReference>
<keyword evidence="1" id="KW-0812">Transmembrane</keyword>
<accession>A0A4Y7SJA0</accession>
<dbReference type="PANTHER" id="PTHR36183:SF2">
    <property type="entry name" value="BETA-GLUCURONIDASE C-TERMINAL DOMAIN-CONTAINING PROTEIN"/>
    <property type="match status" value="1"/>
</dbReference>
<dbReference type="PANTHER" id="PTHR36183">
    <property type="entry name" value="BETA-GLUCURONIDASE"/>
    <property type="match status" value="1"/>
</dbReference>
<keyword evidence="1" id="KW-1133">Transmembrane helix</keyword>
<dbReference type="GO" id="GO:0016787">
    <property type="term" value="F:hydrolase activity"/>
    <property type="evidence" value="ECO:0007669"/>
    <property type="project" value="UniProtKB-KW"/>
</dbReference>
<evidence type="ECO:0000313" key="4">
    <source>
        <dbReference type="EMBL" id="TEB21832.1"/>
    </source>
</evidence>
<feature type="signal peptide" evidence="2">
    <location>
        <begin position="1"/>
        <end position="24"/>
    </location>
</feature>
<dbReference type="OrthoDB" id="2796951at2759"/>
<evidence type="ECO:0000259" key="3">
    <source>
        <dbReference type="Pfam" id="PF16862"/>
    </source>
</evidence>
<dbReference type="InterPro" id="IPR013780">
    <property type="entry name" value="Glyco_hydro_b"/>
</dbReference>
<keyword evidence="4" id="KW-0378">Hydrolase</keyword>
<evidence type="ECO:0000313" key="5">
    <source>
        <dbReference type="Proteomes" id="UP000298030"/>
    </source>
</evidence>
<dbReference type="STRING" id="71717.A0A4Y7SJA0"/>
<reference evidence="4 5" key="1">
    <citation type="journal article" date="2019" name="Nat. Ecol. Evol.">
        <title>Megaphylogeny resolves global patterns of mushroom evolution.</title>
        <authorList>
            <person name="Varga T."/>
            <person name="Krizsan K."/>
            <person name="Foldi C."/>
            <person name="Dima B."/>
            <person name="Sanchez-Garcia M."/>
            <person name="Sanchez-Ramirez S."/>
            <person name="Szollosi G.J."/>
            <person name="Szarkandi J.G."/>
            <person name="Papp V."/>
            <person name="Albert L."/>
            <person name="Andreopoulos W."/>
            <person name="Angelini C."/>
            <person name="Antonin V."/>
            <person name="Barry K.W."/>
            <person name="Bougher N.L."/>
            <person name="Buchanan P."/>
            <person name="Buyck B."/>
            <person name="Bense V."/>
            <person name="Catcheside P."/>
            <person name="Chovatia M."/>
            <person name="Cooper J."/>
            <person name="Damon W."/>
            <person name="Desjardin D."/>
            <person name="Finy P."/>
            <person name="Geml J."/>
            <person name="Haridas S."/>
            <person name="Hughes K."/>
            <person name="Justo A."/>
            <person name="Karasinski D."/>
            <person name="Kautmanova I."/>
            <person name="Kiss B."/>
            <person name="Kocsube S."/>
            <person name="Kotiranta H."/>
            <person name="LaButti K.M."/>
            <person name="Lechner B.E."/>
            <person name="Liimatainen K."/>
            <person name="Lipzen A."/>
            <person name="Lukacs Z."/>
            <person name="Mihaltcheva S."/>
            <person name="Morgado L.N."/>
            <person name="Niskanen T."/>
            <person name="Noordeloos M.E."/>
            <person name="Ohm R.A."/>
            <person name="Ortiz-Santana B."/>
            <person name="Ovrebo C."/>
            <person name="Racz N."/>
            <person name="Riley R."/>
            <person name="Savchenko A."/>
            <person name="Shiryaev A."/>
            <person name="Soop K."/>
            <person name="Spirin V."/>
            <person name="Szebenyi C."/>
            <person name="Tomsovsky M."/>
            <person name="Tulloss R.E."/>
            <person name="Uehling J."/>
            <person name="Grigoriev I.V."/>
            <person name="Vagvolgyi C."/>
            <person name="Papp T."/>
            <person name="Martin F.M."/>
            <person name="Miettinen O."/>
            <person name="Hibbett D.S."/>
            <person name="Nagy L.G."/>
        </authorList>
    </citation>
    <scope>NUCLEOTIDE SEQUENCE [LARGE SCALE GENOMIC DNA]</scope>
    <source>
        <strain evidence="4 5">FP101781</strain>
    </source>
</reference>
<dbReference type="SUPFAM" id="SSF51445">
    <property type="entry name" value="(Trans)glycosidases"/>
    <property type="match status" value="1"/>
</dbReference>
<organism evidence="4 5">
    <name type="scientific">Coprinellus micaceus</name>
    <name type="common">Glistening ink-cap mushroom</name>
    <name type="synonym">Coprinus micaceus</name>
    <dbReference type="NCBI Taxonomy" id="71717"/>
    <lineage>
        <taxon>Eukaryota</taxon>
        <taxon>Fungi</taxon>
        <taxon>Dikarya</taxon>
        <taxon>Basidiomycota</taxon>
        <taxon>Agaricomycotina</taxon>
        <taxon>Agaricomycetes</taxon>
        <taxon>Agaricomycetidae</taxon>
        <taxon>Agaricales</taxon>
        <taxon>Agaricineae</taxon>
        <taxon>Psathyrellaceae</taxon>
        <taxon>Coprinellus</taxon>
    </lineage>
</organism>
<comment type="caution">
    <text evidence="4">The sequence shown here is derived from an EMBL/GenBank/DDBJ whole genome shotgun (WGS) entry which is preliminary data.</text>
</comment>
<dbReference type="InterPro" id="IPR017853">
    <property type="entry name" value="GH"/>
</dbReference>
<dbReference type="EMBL" id="QPFP01000102">
    <property type="protein sequence ID" value="TEB21832.1"/>
    <property type="molecule type" value="Genomic_DNA"/>
</dbReference>
<feature type="chain" id="PRO_5021323018" evidence="2">
    <location>
        <begin position="25"/>
        <end position="659"/>
    </location>
</feature>
<dbReference type="InterPro" id="IPR052974">
    <property type="entry name" value="GH79_Enzymes"/>
</dbReference>
<evidence type="ECO:0000256" key="1">
    <source>
        <dbReference type="SAM" id="Phobius"/>
    </source>
</evidence>
<keyword evidence="1" id="KW-0472">Membrane</keyword>
<feature type="transmembrane region" description="Helical" evidence="1">
    <location>
        <begin position="637"/>
        <end position="658"/>
    </location>
</feature>
<protein>
    <submittedName>
        <fullName evidence="4">Glycoside hydrolase family 79 protein</fullName>
    </submittedName>
</protein>
<dbReference type="Pfam" id="PF16862">
    <property type="entry name" value="Glyco_hydro_79C"/>
    <property type="match status" value="1"/>
</dbReference>
<proteinExistence type="predicted"/>
<sequence>MGFCSVPWSGVALSLLWQFHFTSGGITTYGLVPAAQTALAGGPLPTLPAYDQTVLQPPAPPEQPVKALTFEVQRDAADAQGMSIPHEHGAAFYGFSIEMSVIGQTIGKNSTHIFPAFLNLMSNICERAGIVLIRLGGNTQEYARFHDGVFEDGRITQKEKSGTTQTTDTPAVMYTIDLFYMLANVSAMVPVKWFLGLPFNDTSTFHLEMAEYGQAILGDNLIALQAGNEPDLYAAHEKRLPPYLPENFVDEWHELIKTVDENPKVTVKNKFVGPSISGSDPIQWNPDAVWETGFIDTFKDRLYALTVERYLTHNCGAAFGSGEIVNPQDVFSWYLSHQTILNLIGEYHSSTALAQQAGLPFIMFETNTASCGGFAGISQSYGAALWILDYGMYMAYSNFSNALLHIGGQNVFYNPWVAPPTKQSTFHEWTVGSVFYSALIMAEVFGKSNDGRVLQLESGSVFTPTYAIYDGTTLSKFALFNYVNDPTGASDIVVSLSVAGGGVPQSVKVKYLLADSVQSKTNITWAGQTFGNNFEADGLLKGDHNATTVYCDVSANVCRIPLRAPSFALVFMDSTSPEVGQATATYSTTAYTKRHNTLKVDPTSLAVSNGHSGKDRVKMGSTSPGSVVAPNGATTPYYATGGGVSLLLSLSVIIWVLVG</sequence>
<evidence type="ECO:0000256" key="2">
    <source>
        <dbReference type="SAM" id="SignalP"/>
    </source>
</evidence>
<keyword evidence="2" id="KW-0732">Signal</keyword>
<name>A0A4Y7SJA0_COPMI</name>
<keyword evidence="5" id="KW-1185">Reference proteome</keyword>
<dbReference type="Gene3D" id="2.60.40.1180">
    <property type="entry name" value="Golgi alpha-mannosidase II"/>
    <property type="match status" value="1"/>
</dbReference>
<dbReference type="Gene3D" id="3.20.20.80">
    <property type="entry name" value="Glycosidases"/>
    <property type="match status" value="1"/>
</dbReference>
<dbReference type="AlphaFoldDB" id="A0A4Y7SJA0"/>
<feature type="domain" description="Beta-glucuronidase C-terminal" evidence="3">
    <location>
        <begin position="466"/>
        <end position="569"/>
    </location>
</feature>
<gene>
    <name evidence="4" type="ORF">FA13DRAFT_1642223</name>
</gene>
<dbReference type="InterPro" id="IPR031728">
    <property type="entry name" value="GlcAase_C"/>
</dbReference>